<reference evidence="2 3" key="1">
    <citation type="journal article" date="2016" name="Mol. Biol. Evol.">
        <title>Comparative Genomics of Early-Diverging Mushroom-Forming Fungi Provides Insights into the Origins of Lignocellulose Decay Capabilities.</title>
        <authorList>
            <person name="Nagy L.G."/>
            <person name="Riley R."/>
            <person name="Tritt A."/>
            <person name="Adam C."/>
            <person name="Daum C."/>
            <person name="Floudas D."/>
            <person name="Sun H."/>
            <person name="Yadav J.S."/>
            <person name="Pangilinan J."/>
            <person name="Larsson K.H."/>
            <person name="Matsuura K."/>
            <person name="Barry K."/>
            <person name="Labutti K."/>
            <person name="Kuo R."/>
            <person name="Ohm R.A."/>
            <person name="Bhattacharya S.S."/>
            <person name="Shirouzu T."/>
            <person name="Yoshinaga Y."/>
            <person name="Martin F.M."/>
            <person name="Grigoriev I.V."/>
            <person name="Hibbett D.S."/>
        </authorList>
    </citation>
    <scope>NUCLEOTIDE SEQUENCE [LARGE SCALE GENOMIC DNA]</scope>
    <source>
        <strain evidence="2 3">HHB12029</strain>
    </source>
</reference>
<name>A0A166MA71_EXIGL</name>
<evidence type="ECO:0000313" key="2">
    <source>
        <dbReference type="EMBL" id="KZV77806.1"/>
    </source>
</evidence>
<keyword evidence="3" id="KW-1185">Reference proteome</keyword>
<feature type="region of interest" description="Disordered" evidence="1">
    <location>
        <begin position="1"/>
        <end position="74"/>
    </location>
</feature>
<evidence type="ECO:0000313" key="3">
    <source>
        <dbReference type="Proteomes" id="UP000077266"/>
    </source>
</evidence>
<dbReference type="InParanoid" id="A0A166MA71"/>
<dbReference type="Proteomes" id="UP000077266">
    <property type="component" value="Unassembled WGS sequence"/>
</dbReference>
<proteinExistence type="predicted"/>
<organism evidence="2 3">
    <name type="scientific">Exidia glandulosa HHB12029</name>
    <dbReference type="NCBI Taxonomy" id="1314781"/>
    <lineage>
        <taxon>Eukaryota</taxon>
        <taxon>Fungi</taxon>
        <taxon>Dikarya</taxon>
        <taxon>Basidiomycota</taxon>
        <taxon>Agaricomycotina</taxon>
        <taxon>Agaricomycetes</taxon>
        <taxon>Auriculariales</taxon>
        <taxon>Exidiaceae</taxon>
        <taxon>Exidia</taxon>
    </lineage>
</organism>
<sequence length="87" mass="9539">MSNPSTPRLPSFAESFPDFATHTQSQSQQSSSSSSYHSRTWPNGIATGTPAAVAPSRWPPFPTDEGPPVRPPLLIPWTNRLRLTGRH</sequence>
<accession>A0A166MA71</accession>
<evidence type="ECO:0000256" key="1">
    <source>
        <dbReference type="SAM" id="MobiDB-lite"/>
    </source>
</evidence>
<dbReference type="AlphaFoldDB" id="A0A166MA71"/>
<dbReference type="EMBL" id="KV427548">
    <property type="protein sequence ID" value="KZV77806.1"/>
    <property type="molecule type" value="Genomic_DNA"/>
</dbReference>
<protein>
    <submittedName>
        <fullName evidence="2">Uncharacterized protein</fullName>
    </submittedName>
</protein>
<feature type="compositionally biased region" description="Low complexity" evidence="1">
    <location>
        <begin position="24"/>
        <end position="35"/>
    </location>
</feature>
<gene>
    <name evidence="2" type="ORF">EXIGLDRAFT_784782</name>
</gene>